<keyword evidence="5" id="KW-0472">Membrane</keyword>
<sequence length="224" mass="24593">MKLSIIVPVLNEAAVLPLLLERLLPLVRHGCEVIIADGGSDDGSDGIVECAGFTVVRAPRGRARQMNAGAACATGTVLLFLHADTQLPEGAGVLVAQALSSGAYRWGRFDVCIAGRPVMLRVVGCLMNLRSRLSGIATGDQAMFATRAAFDAVDGFPDQPLMEDVELSRRLRRVSRPACIARCVTTSGRRWETRGVWRTILLMWRLRWDYWRGVPAQQLAEEYQ</sequence>
<comment type="subcellular location">
    <subcellularLocation>
        <location evidence="1">Cell membrane</location>
    </subcellularLocation>
</comment>
<evidence type="ECO:0000256" key="1">
    <source>
        <dbReference type="ARBA" id="ARBA00004236"/>
    </source>
</evidence>
<dbReference type="AlphaFoldDB" id="A0A840RRK3"/>
<dbReference type="InterPro" id="IPR026461">
    <property type="entry name" value="Trfase_2_rSAM/seldom_assoc"/>
</dbReference>
<evidence type="ECO:0000256" key="4">
    <source>
        <dbReference type="ARBA" id="ARBA00022679"/>
    </source>
</evidence>
<evidence type="ECO:0000256" key="2">
    <source>
        <dbReference type="ARBA" id="ARBA00022475"/>
    </source>
</evidence>
<dbReference type="PANTHER" id="PTHR43646:SF2">
    <property type="entry name" value="GLYCOSYLTRANSFERASE 2-LIKE DOMAIN-CONTAINING PROTEIN"/>
    <property type="match status" value="1"/>
</dbReference>
<dbReference type="CDD" id="cd02522">
    <property type="entry name" value="GT_2_like_a"/>
    <property type="match status" value="1"/>
</dbReference>
<evidence type="ECO:0000259" key="6">
    <source>
        <dbReference type="Pfam" id="PF00535"/>
    </source>
</evidence>
<keyword evidence="4 7" id="KW-0808">Transferase</keyword>
<evidence type="ECO:0000256" key="3">
    <source>
        <dbReference type="ARBA" id="ARBA00022676"/>
    </source>
</evidence>
<accession>A0A840RRK3</accession>
<dbReference type="GO" id="GO:0005886">
    <property type="term" value="C:plasma membrane"/>
    <property type="evidence" value="ECO:0007669"/>
    <property type="project" value="UniProtKB-SubCell"/>
</dbReference>
<feature type="domain" description="Glycosyltransferase 2-like" evidence="6">
    <location>
        <begin position="4"/>
        <end position="90"/>
    </location>
</feature>
<reference evidence="7 8" key="1">
    <citation type="submission" date="2020-08" db="EMBL/GenBank/DDBJ databases">
        <title>Genomic Encyclopedia of Type Strains, Phase IV (KMG-IV): sequencing the most valuable type-strain genomes for metagenomic binning, comparative biology and taxonomic classification.</title>
        <authorList>
            <person name="Goeker M."/>
        </authorList>
    </citation>
    <scope>NUCLEOTIDE SEQUENCE [LARGE SCALE GENOMIC DNA]</scope>
    <source>
        <strain evidence="7 8">DSM 23240</strain>
    </source>
</reference>
<name>A0A840RRK3_9BURK</name>
<comment type="caution">
    <text evidence="7">The sequence shown here is derived from an EMBL/GenBank/DDBJ whole genome shotgun (WGS) entry which is preliminary data.</text>
</comment>
<dbReference type="InterPro" id="IPR029044">
    <property type="entry name" value="Nucleotide-diphossugar_trans"/>
</dbReference>
<keyword evidence="3" id="KW-0328">Glycosyltransferase</keyword>
<dbReference type="EMBL" id="JACHHQ010000006">
    <property type="protein sequence ID" value="MBB5201107.1"/>
    <property type="molecule type" value="Genomic_DNA"/>
</dbReference>
<proteinExistence type="predicted"/>
<dbReference type="Pfam" id="PF00535">
    <property type="entry name" value="Glycos_transf_2"/>
    <property type="match status" value="1"/>
</dbReference>
<dbReference type="GO" id="GO:0016757">
    <property type="term" value="F:glycosyltransferase activity"/>
    <property type="evidence" value="ECO:0007669"/>
    <property type="project" value="UniProtKB-KW"/>
</dbReference>
<evidence type="ECO:0000313" key="8">
    <source>
        <dbReference type="Proteomes" id="UP000571084"/>
    </source>
</evidence>
<gene>
    <name evidence="7" type="ORF">HNR39_002956</name>
</gene>
<evidence type="ECO:0000256" key="5">
    <source>
        <dbReference type="ARBA" id="ARBA00023136"/>
    </source>
</evidence>
<dbReference type="PANTHER" id="PTHR43646">
    <property type="entry name" value="GLYCOSYLTRANSFERASE"/>
    <property type="match status" value="1"/>
</dbReference>
<dbReference type="NCBIfam" id="TIGR04283">
    <property type="entry name" value="glyco_like_mftF"/>
    <property type="match status" value="1"/>
</dbReference>
<dbReference type="InterPro" id="IPR001173">
    <property type="entry name" value="Glyco_trans_2-like"/>
</dbReference>
<evidence type="ECO:0000313" key="7">
    <source>
        <dbReference type="EMBL" id="MBB5201107.1"/>
    </source>
</evidence>
<dbReference type="RefSeq" id="WP_168056757.1">
    <property type="nucleotide sequence ID" value="NZ_JAAOZT010000012.1"/>
</dbReference>
<dbReference type="Gene3D" id="3.90.550.10">
    <property type="entry name" value="Spore Coat Polysaccharide Biosynthesis Protein SpsA, Chain A"/>
    <property type="match status" value="1"/>
</dbReference>
<keyword evidence="2" id="KW-1003">Cell membrane</keyword>
<organism evidence="7 8">
    <name type="scientific">Glaciimonas immobilis</name>
    <dbReference type="NCBI Taxonomy" id="728004"/>
    <lineage>
        <taxon>Bacteria</taxon>
        <taxon>Pseudomonadati</taxon>
        <taxon>Pseudomonadota</taxon>
        <taxon>Betaproteobacteria</taxon>
        <taxon>Burkholderiales</taxon>
        <taxon>Oxalobacteraceae</taxon>
        <taxon>Glaciimonas</taxon>
    </lineage>
</organism>
<dbReference type="SUPFAM" id="SSF53448">
    <property type="entry name" value="Nucleotide-diphospho-sugar transferases"/>
    <property type="match status" value="1"/>
</dbReference>
<keyword evidence="8" id="KW-1185">Reference proteome</keyword>
<protein>
    <submittedName>
        <fullName evidence="7">RSAM/selenodomain-associated transferase 2</fullName>
    </submittedName>
</protein>
<dbReference type="Proteomes" id="UP000571084">
    <property type="component" value="Unassembled WGS sequence"/>
</dbReference>